<keyword evidence="3" id="KW-1185">Reference proteome</keyword>
<dbReference type="EMBL" id="KV016747">
    <property type="protein sequence ID" value="KZV19233.1"/>
    <property type="molecule type" value="Genomic_DNA"/>
</dbReference>
<evidence type="ECO:0000313" key="2">
    <source>
        <dbReference type="EMBL" id="KZV19233.1"/>
    </source>
</evidence>
<protein>
    <submittedName>
        <fullName evidence="2">ATPase 10, plasma membrane-type</fullName>
    </submittedName>
</protein>
<reference evidence="2 3" key="1">
    <citation type="journal article" date="2015" name="Proc. Natl. Acad. Sci. U.S.A.">
        <title>The resurrection genome of Boea hygrometrica: A blueprint for survival of dehydration.</title>
        <authorList>
            <person name="Xiao L."/>
            <person name="Yang G."/>
            <person name="Zhang L."/>
            <person name="Yang X."/>
            <person name="Zhao S."/>
            <person name="Ji Z."/>
            <person name="Zhou Q."/>
            <person name="Hu M."/>
            <person name="Wang Y."/>
            <person name="Chen M."/>
            <person name="Xu Y."/>
            <person name="Jin H."/>
            <person name="Xiao X."/>
            <person name="Hu G."/>
            <person name="Bao F."/>
            <person name="Hu Y."/>
            <person name="Wan P."/>
            <person name="Li L."/>
            <person name="Deng X."/>
            <person name="Kuang T."/>
            <person name="Xiang C."/>
            <person name="Zhu J.K."/>
            <person name="Oliver M.J."/>
            <person name="He Y."/>
        </authorList>
    </citation>
    <scope>NUCLEOTIDE SEQUENCE [LARGE SCALE GENOMIC DNA]</scope>
    <source>
        <strain evidence="3">cv. XS01</strain>
    </source>
</reference>
<sequence>MHSFLRNLDFGALHAATAQMEHADFVESAVTEGIEMETVLADPVVTKSDDIIVEVDERSPAVTDKEDFEPLSKVLEKSLSPMSVDESLTIEEHLAQIPEVMMLPSLTSAEPTKIKFCSTIEIRGVEDGEWPVQGVDSQLPPIKSWGWYRVCTEVLRYSLFGCLKPVGCFTFCTDIVPIGPVMGVLNIPRRIVDYVSYRTQILDSVLADFSAQISQVVYITSAPTDFVPSSPHQSSTSASSMHFTDNILQGTETTVEHILEPVTATDMDISEQFAQLRDSISQISIKHVRTHRSLDDLKSELLFKSKILQKPLLKLEINRLNTFRNLLKVFAKRAELKAMFCFCAQAQENHLNLSTQLFFLVDYINQGGDAKKGEGGSSRPHPPTDDQSRSSVDNGGRGSGGDGSSQRRGSSGSSKKRHTGGVHHSSGGGGSVGPIRRDAEYWISGKR</sequence>
<dbReference type="AlphaFoldDB" id="A0A2Z7ACA8"/>
<proteinExistence type="predicted"/>
<feature type="compositionally biased region" description="Low complexity" evidence="1">
    <location>
        <begin position="404"/>
        <end position="413"/>
    </location>
</feature>
<gene>
    <name evidence="2" type="ORF">F511_20969</name>
</gene>
<evidence type="ECO:0000256" key="1">
    <source>
        <dbReference type="SAM" id="MobiDB-lite"/>
    </source>
</evidence>
<name>A0A2Z7ACA8_9LAMI</name>
<accession>A0A2Z7ACA8</accession>
<organism evidence="2 3">
    <name type="scientific">Dorcoceras hygrometricum</name>
    <dbReference type="NCBI Taxonomy" id="472368"/>
    <lineage>
        <taxon>Eukaryota</taxon>
        <taxon>Viridiplantae</taxon>
        <taxon>Streptophyta</taxon>
        <taxon>Embryophyta</taxon>
        <taxon>Tracheophyta</taxon>
        <taxon>Spermatophyta</taxon>
        <taxon>Magnoliopsida</taxon>
        <taxon>eudicotyledons</taxon>
        <taxon>Gunneridae</taxon>
        <taxon>Pentapetalae</taxon>
        <taxon>asterids</taxon>
        <taxon>lamiids</taxon>
        <taxon>Lamiales</taxon>
        <taxon>Gesneriaceae</taxon>
        <taxon>Didymocarpoideae</taxon>
        <taxon>Trichosporeae</taxon>
        <taxon>Loxocarpinae</taxon>
        <taxon>Dorcoceras</taxon>
    </lineage>
</organism>
<evidence type="ECO:0000313" key="3">
    <source>
        <dbReference type="Proteomes" id="UP000250235"/>
    </source>
</evidence>
<feature type="region of interest" description="Disordered" evidence="1">
    <location>
        <begin position="370"/>
        <end position="447"/>
    </location>
</feature>
<dbReference type="Proteomes" id="UP000250235">
    <property type="component" value="Unassembled WGS sequence"/>
</dbReference>